<reference evidence="5" key="1">
    <citation type="journal article" date="2019" name="Int. J. Syst. Evol. Microbiol.">
        <title>The Global Catalogue of Microorganisms (GCM) 10K type strain sequencing project: providing services to taxonomists for standard genome sequencing and annotation.</title>
        <authorList>
            <consortium name="The Broad Institute Genomics Platform"/>
            <consortium name="The Broad Institute Genome Sequencing Center for Infectious Disease"/>
            <person name="Wu L."/>
            <person name="Ma J."/>
        </authorList>
    </citation>
    <scope>NUCLEOTIDE SEQUENCE [LARGE SCALE GENOMIC DNA]</scope>
    <source>
        <strain evidence="5">DFY28</strain>
    </source>
</reference>
<dbReference type="RefSeq" id="WP_239022112.1">
    <property type="nucleotide sequence ID" value="NZ_CP034929.1"/>
</dbReference>
<dbReference type="Pfam" id="PF00440">
    <property type="entry name" value="TetR_N"/>
    <property type="match status" value="1"/>
</dbReference>
<accession>A0ABW1QYN8</accession>
<keyword evidence="5" id="KW-1185">Reference proteome</keyword>
<feature type="DNA-binding region" description="H-T-H motif" evidence="2">
    <location>
        <begin position="44"/>
        <end position="63"/>
    </location>
</feature>
<keyword evidence="1 2" id="KW-0238">DNA-binding</keyword>
<comment type="caution">
    <text evidence="4">The sequence shown here is derived from an EMBL/GenBank/DDBJ whole genome shotgun (WGS) entry which is preliminary data.</text>
</comment>
<feature type="domain" description="HTH tetR-type" evidence="3">
    <location>
        <begin position="21"/>
        <end position="81"/>
    </location>
</feature>
<dbReference type="InterPro" id="IPR009057">
    <property type="entry name" value="Homeodomain-like_sf"/>
</dbReference>
<dbReference type="PROSITE" id="PS50977">
    <property type="entry name" value="HTH_TETR_2"/>
    <property type="match status" value="1"/>
</dbReference>
<evidence type="ECO:0000313" key="4">
    <source>
        <dbReference type="EMBL" id="MFC6154313.1"/>
    </source>
</evidence>
<evidence type="ECO:0000256" key="1">
    <source>
        <dbReference type="ARBA" id="ARBA00023125"/>
    </source>
</evidence>
<dbReference type="InterPro" id="IPR036271">
    <property type="entry name" value="Tet_transcr_reg_TetR-rel_C_sf"/>
</dbReference>
<dbReference type="PRINTS" id="PR00455">
    <property type="entry name" value="HTHTETR"/>
</dbReference>
<name>A0ABW1QYN8_9ACTN</name>
<dbReference type="PANTHER" id="PTHR30055:SF200">
    <property type="entry name" value="HTH-TYPE TRANSCRIPTIONAL REPRESSOR BDCR"/>
    <property type="match status" value="1"/>
</dbReference>
<evidence type="ECO:0000313" key="5">
    <source>
        <dbReference type="Proteomes" id="UP001596098"/>
    </source>
</evidence>
<dbReference type="Gene3D" id="1.10.357.10">
    <property type="entry name" value="Tetracycline Repressor, domain 2"/>
    <property type="match status" value="1"/>
</dbReference>
<dbReference type="Pfam" id="PF17932">
    <property type="entry name" value="TetR_C_24"/>
    <property type="match status" value="1"/>
</dbReference>
<dbReference type="Proteomes" id="UP001596098">
    <property type="component" value="Unassembled WGS sequence"/>
</dbReference>
<sequence length="210" mass="22555">MNVDVNGSESTTTAPYGLELSGARARLYHAAVEAFAAKGFHGTTTRDIASRAGMSPAALYVHHRSKEEVLHLISSTGHAQTLAIVEGAIASTDDPVAALERLVVDFVEHHAVNHTVARVVNYELTSLSPEHLREVRSMRRSMDAQVRALVQSGVDAGAFTVGSVAMTAAAILSLGIDVARWFETDAGWTPRDLAEHHRALVLRMVGVPTR</sequence>
<evidence type="ECO:0000259" key="3">
    <source>
        <dbReference type="PROSITE" id="PS50977"/>
    </source>
</evidence>
<dbReference type="SUPFAM" id="SSF46689">
    <property type="entry name" value="Homeodomain-like"/>
    <property type="match status" value="1"/>
</dbReference>
<protein>
    <submittedName>
        <fullName evidence="4">TetR/AcrR family transcriptional regulator</fullName>
    </submittedName>
</protein>
<dbReference type="InterPro" id="IPR050109">
    <property type="entry name" value="HTH-type_TetR-like_transc_reg"/>
</dbReference>
<evidence type="ECO:0000256" key="2">
    <source>
        <dbReference type="PROSITE-ProRule" id="PRU00335"/>
    </source>
</evidence>
<gene>
    <name evidence="4" type="ORF">ACFPWU_11655</name>
</gene>
<dbReference type="InterPro" id="IPR001647">
    <property type="entry name" value="HTH_TetR"/>
</dbReference>
<organism evidence="4 5">
    <name type="scientific">Nocardioides yefusunii</name>
    <dbReference type="NCBI Taxonomy" id="2500546"/>
    <lineage>
        <taxon>Bacteria</taxon>
        <taxon>Bacillati</taxon>
        <taxon>Actinomycetota</taxon>
        <taxon>Actinomycetes</taxon>
        <taxon>Propionibacteriales</taxon>
        <taxon>Nocardioidaceae</taxon>
        <taxon>Nocardioides</taxon>
    </lineage>
</organism>
<dbReference type="SUPFAM" id="SSF48498">
    <property type="entry name" value="Tetracyclin repressor-like, C-terminal domain"/>
    <property type="match status" value="1"/>
</dbReference>
<dbReference type="PANTHER" id="PTHR30055">
    <property type="entry name" value="HTH-TYPE TRANSCRIPTIONAL REGULATOR RUTR"/>
    <property type="match status" value="1"/>
</dbReference>
<dbReference type="EMBL" id="JBHSQI010000005">
    <property type="protein sequence ID" value="MFC6154313.1"/>
    <property type="molecule type" value="Genomic_DNA"/>
</dbReference>
<proteinExistence type="predicted"/>
<dbReference type="InterPro" id="IPR041490">
    <property type="entry name" value="KstR2_TetR_C"/>
</dbReference>